<evidence type="ECO:0000256" key="1">
    <source>
        <dbReference type="PROSITE-ProRule" id="PRU00339"/>
    </source>
</evidence>
<keyword evidence="1" id="KW-0802">TPR repeat</keyword>
<dbReference type="Proteomes" id="UP001017257">
    <property type="component" value="Plasmid pR24_1"/>
</dbReference>
<accession>A0ABY5RY43</accession>
<gene>
    <name evidence="2" type="ORF">HPT29_026220</name>
</gene>
<name>A0ABY5RY43_9HYPH</name>
<dbReference type="EMBL" id="CP102846">
    <property type="protein sequence ID" value="UVF22195.1"/>
    <property type="molecule type" value="Genomic_DNA"/>
</dbReference>
<dbReference type="Gene3D" id="1.25.40.10">
    <property type="entry name" value="Tetratricopeptide repeat domain"/>
    <property type="match status" value="1"/>
</dbReference>
<dbReference type="RefSeq" id="WP_173946043.1">
    <property type="nucleotide sequence ID" value="NZ_CP102846.1"/>
</dbReference>
<protein>
    <recommendedName>
        <fullName evidence="4">Tetratricopeptide repeat protein</fullName>
    </recommendedName>
</protein>
<geneLocation type="plasmid" evidence="2 3">
    <name>pR24_1</name>
</geneLocation>
<evidence type="ECO:0008006" key="4">
    <source>
        <dbReference type="Google" id="ProtNLM"/>
    </source>
</evidence>
<feature type="repeat" description="TPR" evidence="1">
    <location>
        <begin position="102"/>
        <end position="135"/>
    </location>
</feature>
<dbReference type="InterPro" id="IPR011990">
    <property type="entry name" value="TPR-like_helical_dom_sf"/>
</dbReference>
<sequence length="185" mass="20213">MKDRIERTHCLGLLASISILSIGAILAPAMAAGEGGSGEGSSTLPTCPRGQVYSQQSRKCVHARSEILSDDNLTDYAYALAKDARFDEALDTLNMVQNPNTAKVLNYRGYITRKLGRTDEGIGYYLKSVALNPQYAQVREYLGEAYVTQGKVDLAKEQLQIIETLCGTRCEEYEDLAAAIEAAPR</sequence>
<evidence type="ECO:0000313" key="3">
    <source>
        <dbReference type="Proteomes" id="UP001017257"/>
    </source>
</evidence>
<keyword evidence="2" id="KW-0614">Plasmid</keyword>
<dbReference type="SMART" id="SM00028">
    <property type="entry name" value="TPR"/>
    <property type="match status" value="2"/>
</dbReference>
<dbReference type="SUPFAM" id="SSF48452">
    <property type="entry name" value="TPR-like"/>
    <property type="match status" value="1"/>
</dbReference>
<dbReference type="InterPro" id="IPR019734">
    <property type="entry name" value="TPR_rpt"/>
</dbReference>
<proteinExistence type="predicted"/>
<evidence type="ECO:0000313" key="2">
    <source>
        <dbReference type="EMBL" id="UVF22195.1"/>
    </source>
</evidence>
<dbReference type="PROSITE" id="PS50005">
    <property type="entry name" value="TPR"/>
    <property type="match status" value="1"/>
</dbReference>
<keyword evidence="3" id="KW-1185">Reference proteome</keyword>
<reference evidence="2" key="1">
    <citation type="submission" date="2022-08" db="EMBL/GenBank/DDBJ databases">
        <title>Microvirga terrae sp. nov., isolated from soil.</title>
        <authorList>
            <person name="Kim K.H."/>
            <person name="Seo Y.L."/>
            <person name="Kim J.M."/>
            <person name="Lee J.K."/>
            <person name="Han D.M."/>
            <person name="Jeon C.O."/>
        </authorList>
    </citation>
    <scope>NUCLEOTIDE SEQUENCE</scope>
    <source>
        <strain evidence="2">R24</strain>
        <plasmid evidence="2">pR24_1</plasmid>
    </source>
</reference>
<organism evidence="2 3">
    <name type="scientific">Microvirga terrae</name>
    <dbReference type="NCBI Taxonomy" id="2740529"/>
    <lineage>
        <taxon>Bacteria</taxon>
        <taxon>Pseudomonadati</taxon>
        <taxon>Pseudomonadota</taxon>
        <taxon>Alphaproteobacteria</taxon>
        <taxon>Hyphomicrobiales</taxon>
        <taxon>Methylobacteriaceae</taxon>
        <taxon>Microvirga</taxon>
    </lineage>
</organism>